<dbReference type="Pfam" id="PF00507">
    <property type="entry name" value="Oxidored_q4"/>
    <property type="match status" value="1"/>
</dbReference>
<evidence type="ECO:0000256" key="8">
    <source>
        <dbReference type="ARBA" id="ARBA00022989"/>
    </source>
</evidence>
<keyword evidence="10 12" id="KW-0830">Ubiquinone</keyword>
<organism evidence="14 15">
    <name type="scientific">Rhodohalobacter barkolensis</name>
    <dbReference type="NCBI Taxonomy" id="2053187"/>
    <lineage>
        <taxon>Bacteria</taxon>
        <taxon>Pseudomonadati</taxon>
        <taxon>Balneolota</taxon>
        <taxon>Balneolia</taxon>
        <taxon>Balneolales</taxon>
        <taxon>Balneolaceae</taxon>
        <taxon>Rhodohalobacter</taxon>
    </lineage>
</organism>
<dbReference type="PANTHER" id="PTHR11058">
    <property type="entry name" value="NADH-UBIQUINONE OXIDOREDUCTASE CHAIN 3"/>
    <property type="match status" value="1"/>
</dbReference>
<evidence type="ECO:0000313" key="14">
    <source>
        <dbReference type="EMBL" id="PKD44731.1"/>
    </source>
</evidence>
<keyword evidence="15" id="KW-1185">Reference proteome</keyword>
<comment type="caution">
    <text evidence="14">The sequence shown here is derived from an EMBL/GenBank/DDBJ whole genome shotgun (WGS) entry which is preliminary data.</text>
</comment>
<dbReference type="EMBL" id="PISP01000001">
    <property type="protein sequence ID" value="PKD44731.1"/>
    <property type="molecule type" value="Genomic_DNA"/>
</dbReference>
<dbReference type="FunFam" id="1.20.58.1610:FF:000004">
    <property type="entry name" value="NADH-quinone oxidoreductase subunit A"/>
    <property type="match status" value="1"/>
</dbReference>
<feature type="transmembrane region" description="Helical" evidence="12">
    <location>
        <begin position="92"/>
        <end position="110"/>
    </location>
</feature>
<feature type="transmembrane region" description="Helical" evidence="12">
    <location>
        <begin position="6"/>
        <end position="25"/>
    </location>
</feature>
<evidence type="ECO:0000256" key="1">
    <source>
        <dbReference type="ARBA" id="ARBA00004141"/>
    </source>
</evidence>
<comment type="function">
    <text evidence="12">NDH-1 shuttles electrons from NADH, via FMN and iron-sulfur (Fe-S) centers, to quinones in the respiratory chain. The immediate electron acceptor for the enzyme in this species is believed to be ubiquinone. Couples the redox reaction to proton translocation (for every two electrons transferred, four hydrogen ions are translocated across the cytoplasmic membrane), and thus conserves the redox energy in a proton gradient.</text>
</comment>
<proteinExistence type="inferred from homology"/>
<sequence>MLEQYYPILVLIGVAFVLALVLMSLSRILGPYRPNTNKLSPYESGMDPVGEAKERYSIAFYLVAMEFIVFDLEVVFIYPWAVRFMEHGTGTFIAMTIFIVVLFIGLVYTLKKGTLDWDVKNIKYEALSK</sequence>
<accession>A0A2N0VKP7</accession>
<evidence type="ECO:0000256" key="3">
    <source>
        <dbReference type="ARBA" id="ARBA00022448"/>
    </source>
</evidence>
<evidence type="ECO:0000256" key="12">
    <source>
        <dbReference type="HAMAP-Rule" id="MF_01394"/>
    </source>
</evidence>
<dbReference type="GO" id="GO:0050136">
    <property type="term" value="F:NADH dehydrogenase (quinone) (non-electrogenic) activity"/>
    <property type="evidence" value="ECO:0007669"/>
    <property type="project" value="UniProtKB-UniRule"/>
</dbReference>
<dbReference type="GO" id="GO:0005886">
    <property type="term" value="C:plasma membrane"/>
    <property type="evidence" value="ECO:0007669"/>
    <property type="project" value="UniProtKB-SubCell"/>
</dbReference>
<dbReference type="InterPro" id="IPR023043">
    <property type="entry name" value="NAD(P)H_OxRDtase_bac/plastid"/>
</dbReference>
<gene>
    <name evidence="12" type="primary">nuoA</name>
    <name evidence="14" type="ORF">CWD77_04505</name>
</gene>
<dbReference type="GO" id="GO:0030964">
    <property type="term" value="C:NADH dehydrogenase complex"/>
    <property type="evidence" value="ECO:0007669"/>
    <property type="project" value="TreeGrafter"/>
</dbReference>
<dbReference type="Proteomes" id="UP000233398">
    <property type="component" value="Unassembled WGS sequence"/>
</dbReference>
<evidence type="ECO:0000256" key="7">
    <source>
        <dbReference type="ARBA" id="ARBA00022967"/>
    </source>
</evidence>
<feature type="transmembrane region" description="Helical" evidence="12">
    <location>
        <begin position="58"/>
        <end position="80"/>
    </location>
</feature>
<evidence type="ECO:0000256" key="9">
    <source>
        <dbReference type="ARBA" id="ARBA00023027"/>
    </source>
</evidence>
<evidence type="ECO:0000256" key="13">
    <source>
        <dbReference type="RuleBase" id="RU003639"/>
    </source>
</evidence>
<protein>
    <recommendedName>
        <fullName evidence="12">NADH-quinone oxidoreductase subunit A</fullName>
        <ecNumber evidence="12">7.1.1.-</ecNumber>
    </recommendedName>
    <alternativeName>
        <fullName evidence="12">NADH dehydrogenase I subunit A</fullName>
    </alternativeName>
    <alternativeName>
        <fullName evidence="12">NDH-1 subunit A</fullName>
    </alternativeName>
    <alternativeName>
        <fullName evidence="12">NUO1</fullName>
    </alternativeName>
</protein>
<keyword evidence="6 12" id="KW-0874">Quinone</keyword>
<keyword evidence="5 12" id="KW-0812">Transmembrane</keyword>
<dbReference type="PANTHER" id="PTHR11058:SF22">
    <property type="entry name" value="NADH-QUINONE OXIDOREDUCTASE SUBUNIT A"/>
    <property type="match status" value="1"/>
</dbReference>
<evidence type="ECO:0000256" key="10">
    <source>
        <dbReference type="ARBA" id="ARBA00023075"/>
    </source>
</evidence>
<reference evidence="14 15" key="1">
    <citation type="submission" date="2017-11" db="EMBL/GenBank/DDBJ databases">
        <title>Rhodohalobacter 15182 sp. nov., isolated from a salt lake.</title>
        <authorList>
            <person name="Han S."/>
        </authorList>
    </citation>
    <scope>NUCLEOTIDE SEQUENCE [LARGE SCALE GENOMIC DNA]</scope>
    <source>
        <strain evidence="14 15">15182</strain>
    </source>
</reference>
<keyword evidence="7 12" id="KW-1278">Translocase</keyword>
<keyword evidence="9 12" id="KW-0520">NAD</keyword>
<dbReference type="OrthoDB" id="9791970at2"/>
<evidence type="ECO:0000256" key="5">
    <source>
        <dbReference type="ARBA" id="ARBA00022692"/>
    </source>
</evidence>
<comment type="subcellular location">
    <subcellularLocation>
        <location evidence="12 13">Cell membrane</location>
        <topology evidence="12 13">Multi-pass membrane protein</topology>
    </subcellularLocation>
    <subcellularLocation>
        <location evidence="1">Membrane</location>
        <topology evidence="1">Multi-pass membrane protein</topology>
    </subcellularLocation>
</comment>
<keyword evidence="3 12" id="KW-0813">Transport</keyword>
<keyword evidence="11 12" id="KW-0472">Membrane</keyword>
<comment type="catalytic activity">
    <reaction evidence="12 13">
        <text>a quinone + NADH + 5 H(+)(in) = a quinol + NAD(+) + 4 H(+)(out)</text>
        <dbReference type="Rhea" id="RHEA:57888"/>
        <dbReference type="ChEBI" id="CHEBI:15378"/>
        <dbReference type="ChEBI" id="CHEBI:24646"/>
        <dbReference type="ChEBI" id="CHEBI:57540"/>
        <dbReference type="ChEBI" id="CHEBI:57945"/>
        <dbReference type="ChEBI" id="CHEBI:132124"/>
    </reaction>
</comment>
<dbReference type="GO" id="GO:0048038">
    <property type="term" value="F:quinone binding"/>
    <property type="evidence" value="ECO:0007669"/>
    <property type="project" value="UniProtKB-KW"/>
</dbReference>
<dbReference type="InterPro" id="IPR000440">
    <property type="entry name" value="NADH_UbQ/plastoQ_OxRdtase_su3"/>
</dbReference>
<dbReference type="AlphaFoldDB" id="A0A2N0VKP7"/>
<evidence type="ECO:0000256" key="2">
    <source>
        <dbReference type="ARBA" id="ARBA00008472"/>
    </source>
</evidence>
<evidence type="ECO:0000256" key="6">
    <source>
        <dbReference type="ARBA" id="ARBA00022719"/>
    </source>
</evidence>
<dbReference type="EC" id="7.1.1.-" evidence="12"/>
<dbReference type="GO" id="GO:0008137">
    <property type="term" value="F:NADH dehydrogenase (ubiquinone) activity"/>
    <property type="evidence" value="ECO:0007669"/>
    <property type="project" value="InterPro"/>
</dbReference>
<dbReference type="Gene3D" id="1.20.58.1610">
    <property type="entry name" value="NADH:ubiquinone/plastoquinone oxidoreductase, chain 3"/>
    <property type="match status" value="1"/>
</dbReference>
<comment type="subunit">
    <text evidence="12">NDH-1 is composed of 14 different subunits. Subunits NuoA, H, J, K, L, M, N constitute the membrane sector of the complex.</text>
</comment>
<dbReference type="HAMAP" id="MF_01394">
    <property type="entry name" value="NDH1_NuoA"/>
    <property type="match status" value="1"/>
</dbReference>
<dbReference type="RefSeq" id="WP_101072019.1">
    <property type="nucleotide sequence ID" value="NZ_PISP01000001.1"/>
</dbReference>
<evidence type="ECO:0000256" key="4">
    <source>
        <dbReference type="ARBA" id="ARBA00022475"/>
    </source>
</evidence>
<dbReference type="InterPro" id="IPR038430">
    <property type="entry name" value="NDAH_ubi_oxred_su3_sf"/>
</dbReference>
<evidence type="ECO:0000313" key="15">
    <source>
        <dbReference type="Proteomes" id="UP000233398"/>
    </source>
</evidence>
<name>A0A2N0VKP7_9BACT</name>
<evidence type="ECO:0000256" key="11">
    <source>
        <dbReference type="ARBA" id="ARBA00023136"/>
    </source>
</evidence>
<keyword evidence="4 12" id="KW-1003">Cell membrane</keyword>
<keyword evidence="8 12" id="KW-1133">Transmembrane helix</keyword>
<comment type="similarity">
    <text evidence="2 12 13">Belongs to the complex I subunit 3 family.</text>
</comment>